<dbReference type="InterPro" id="IPR023485">
    <property type="entry name" value="Ptyr_pPase"/>
</dbReference>
<dbReference type="Proteomes" id="UP000005326">
    <property type="component" value="Unassembled WGS sequence"/>
</dbReference>
<evidence type="ECO:0000256" key="1">
    <source>
        <dbReference type="ARBA" id="ARBA00013064"/>
    </source>
</evidence>
<evidence type="ECO:0000313" key="4">
    <source>
        <dbReference type="EMBL" id="EDS01539.1"/>
    </source>
</evidence>
<accession>B0MLC0</accession>
<dbReference type="EMBL" id="ABCA03000036">
    <property type="protein sequence ID" value="EDS01539.1"/>
    <property type="molecule type" value="Genomic_DNA"/>
</dbReference>
<protein>
    <recommendedName>
        <fullName evidence="1">protein-tyrosine-phosphatase</fullName>
        <ecNumber evidence="1">3.1.3.48</ecNumber>
    </recommendedName>
</protein>
<name>B0MLC0_9FIRM</name>
<dbReference type="CDD" id="cd16343">
    <property type="entry name" value="LMWPTP"/>
    <property type="match status" value="1"/>
</dbReference>
<dbReference type="SUPFAM" id="SSF52788">
    <property type="entry name" value="Phosphotyrosine protein phosphatases I"/>
    <property type="match status" value="1"/>
</dbReference>
<dbReference type="PANTHER" id="PTHR11717:SF7">
    <property type="entry name" value="LOW MOLECULAR WEIGHT PHOSPHOTYROSINE PROTEIN PHOSPHATASE"/>
    <property type="match status" value="1"/>
</dbReference>
<dbReference type="GO" id="GO:0004725">
    <property type="term" value="F:protein tyrosine phosphatase activity"/>
    <property type="evidence" value="ECO:0007669"/>
    <property type="project" value="UniProtKB-EC"/>
</dbReference>
<sequence length="134" mass="15032">MAEFVMKDIVAKAGKSDEFVIASCATSTEEIGNPVHYGTKRKLAEIGISCDKKRAVQLTKSDYDRYDYIIAMDEMNIRNIMRIIRSDPENKVSLLLSHAGKSGSIADPWYTGNFDDTYRDVLLGCKALFNEIVN</sequence>
<dbReference type="AlphaFoldDB" id="B0MLC0"/>
<proteinExistence type="predicted"/>
<reference evidence="4" key="2">
    <citation type="submission" date="2014-06" db="EMBL/GenBank/DDBJ databases">
        <title>Draft genome sequence of Eubacterium siraeum (DSM 15702).</title>
        <authorList>
            <person name="Sudarsanam P."/>
            <person name="Ley R."/>
            <person name="Guruge J."/>
            <person name="Turnbaugh P.J."/>
            <person name="Mahowald M."/>
            <person name="Liep D."/>
            <person name="Gordon J."/>
        </authorList>
    </citation>
    <scope>NUCLEOTIDE SEQUENCE</scope>
    <source>
        <strain evidence="4">DSM 15702</strain>
    </source>
</reference>
<dbReference type="PANTHER" id="PTHR11717">
    <property type="entry name" value="LOW MOLECULAR WEIGHT PROTEIN TYROSINE PHOSPHATASE"/>
    <property type="match status" value="1"/>
</dbReference>
<dbReference type="Gene3D" id="3.40.50.2300">
    <property type="match status" value="1"/>
</dbReference>
<dbReference type="EC" id="3.1.3.48" evidence="1"/>
<dbReference type="Pfam" id="PF01451">
    <property type="entry name" value="LMWPc"/>
    <property type="match status" value="1"/>
</dbReference>
<comment type="catalytic activity">
    <reaction evidence="2">
        <text>O-phospho-L-tyrosyl-[protein] + H2O = L-tyrosyl-[protein] + phosphate</text>
        <dbReference type="Rhea" id="RHEA:10684"/>
        <dbReference type="Rhea" id="RHEA-COMP:10136"/>
        <dbReference type="Rhea" id="RHEA-COMP:20101"/>
        <dbReference type="ChEBI" id="CHEBI:15377"/>
        <dbReference type="ChEBI" id="CHEBI:43474"/>
        <dbReference type="ChEBI" id="CHEBI:46858"/>
        <dbReference type="ChEBI" id="CHEBI:61978"/>
        <dbReference type="EC" id="3.1.3.48"/>
    </reaction>
</comment>
<dbReference type="InterPro" id="IPR036196">
    <property type="entry name" value="Ptyr_pPase_sf"/>
</dbReference>
<evidence type="ECO:0000313" key="5">
    <source>
        <dbReference type="Proteomes" id="UP000005326"/>
    </source>
</evidence>
<dbReference type="InterPro" id="IPR050438">
    <property type="entry name" value="LMW_PTPase"/>
</dbReference>
<feature type="domain" description="Phosphotyrosine protein phosphatase I" evidence="3">
    <location>
        <begin position="1"/>
        <end position="131"/>
    </location>
</feature>
<comment type="caution">
    <text evidence="4">The sequence shown here is derived from an EMBL/GenBank/DDBJ whole genome shotgun (WGS) entry which is preliminary data.</text>
</comment>
<keyword evidence="5" id="KW-1185">Reference proteome</keyword>
<gene>
    <name evidence="4" type="ORF">EUBSIR_00614</name>
</gene>
<evidence type="ECO:0000259" key="3">
    <source>
        <dbReference type="SMART" id="SM00226"/>
    </source>
</evidence>
<dbReference type="SMART" id="SM00226">
    <property type="entry name" value="LMWPc"/>
    <property type="match status" value="1"/>
</dbReference>
<evidence type="ECO:0000256" key="2">
    <source>
        <dbReference type="ARBA" id="ARBA00051722"/>
    </source>
</evidence>
<organism evidence="4 5">
    <name type="scientific">[Eubacterium] siraeum DSM 15702</name>
    <dbReference type="NCBI Taxonomy" id="428128"/>
    <lineage>
        <taxon>Bacteria</taxon>
        <taxon>Bacillati</taxon>
        <taxon>Bacillota</taxon>
        <taxon>Clostridia</taxon>
        <taxon>Eubacteriales</taxon>
        <taxon>Oscillospiraceae</taxon>
        <taxon>Oscillospiraceae incertae sedis</taxon>
    </lineage>
</organism>
<reference evidence="4" key="1">
    <citation type="submission" date="2007-10" db="EMBL/GenBank/DDBJ databases">
        <authorList>
            <person name="Fulton L."/>
            <person name="Clifton S."/>
            <person name="Fulton B."/>
            <person name="Xu J."/>
            <person name="Minx P."/>
            <person name="Pepin K.H."/>
            <person name="Johnson M."/>
            <person name="Thiruvilangam P."/>
            <person name="Bhonagiri V."/>
            <person name="Nash W.E."/>
            <person name="Mardis E.R."/>
            <person name="Wilson R.K."/>
        </authorList>
    </citation>
    <scope>NUCLEOTIDE SEQUENCE [LARGE SCALE GENOMIC DNA]</scope>
    <source>
        <strain evidence="4">DSM 15702</strain>
    </source>
</reference>